<keyword evidence="6 12" id="KW-1133">Transmembrane helix</keyword>
<dbReference type="PROSITE" id="PS50109">
    <property type="entry name" value="HIS_KIN"/>
    <property type="match status" value="1"/>
</dbReference>
<comment type="subcellular location">
    <subcellularLocation>
        <location evidence="2">Membrane</location>
    </subcellularLocation>
</comment>
<dbReference type="Gene3D" id="1.20.120.160">
    <property type="entry name" value="HPT domain"/>
    <property type="match status" value="1"/>
</dbReference>
<dbReference type="OrthoDB" id="9797243at2"/>
<dbReference type="Pfam" id="PF00512">
    <property type="entry name" value="HisKA"/>
    <property type="match status" value="1"/>
</dbReference>
<name>A0A2S5THU5_9GAMM</name>
<dbReference type="InterPro" id="IPR036641">
    <property type="entry name" value="HPT_dom_sf"/>
</dbReference>
<feature type="domain" description="Response regulatory" evidence="14">
    <location>
        <begin position="1148"/>
        <end position="1272"/>
    </location>
</feature>
<dbReference type="Pfam" id="PF01627">
    <property type="entry name" value="Hpt"/>
    <property type="match status" value="1"/>
</dbReference>
<dbReference type="InterPro" id="IPR013656">
    <property type="entry name" value="PAS_4"/>
</dbReference>
<evidence type="ECO:0000259" key="15">
    <source>
        <dbReference type="PROSITE" id="PS50112"/>
    </source>
</evidence>
<dbReference type="Pfam" id="PF00072">
    <property type="entry name" value="Response_reg"/>
    <property type="match status" value="2"/>
</dbReference>
<dbReference type="SUPFAM" id="SSF55785">
    <property type="entry name" value="PYP-like sensor domain (PAS domain)"/>
    <property type="match status" value="4"/>
</dbReference>
<dbReference type="CDD" id="cd17546">
    <property type="entry name" value="REC_hyHK_CKI1_RcsC-like"/>
    <property type="match status" value="1"/>
</dbReference>
<feature type="modified residue" description="4-aspartylphosphate" evidence="10">
    <location>
        <position position="1346"/>
    </location>
</feature>
<feature type="modified residue" description="4-aspartylphosphate" evidence="10">
    <location>
        <position position="1202"/>
    </location>
</feature>
<evidence type="ECO:0000256" key="4">
    <source>
        <dbReference type="ARBA" id="ARBA00022553"/>
    </source>
</evidence>
<reference evidence="19 20" key="1">
    <citation type="submission" date="2018-02" db="EMBL/GenBank/DDBJ databases">
        <title>Genome sequencing of Solimonas sp. HR-BB.</title>
        <authorList>
            <person name="Lee Y."/>
            <person name="Jeon C.O."/>
        </authorList>
    </citation>
    <scope>NUCLEOTIDE SEQUENCE [LARGE SCALE GENOMIC DNA]</scope>
    <source>
        <strain evidence="19 20">HR-BB</strain>
    </source>
</reference>
<feature type="coiled-coil region" evidence="11">
    <location>
        <begin position="869"/>
        <end position="899"/>
    </location>
</feature>
<dbReference type="InterPro" id="IPR003661">
    <property type="entry name" value="HisK_dim/P_dom"/>
</dbReference>
<dbReference type="InterPro" id="IPR008207">
    <property type="entry name" value="Sig_transdc_His_kin_Hpt_dom"/>
</dbReference>
<dbReference type="InterPro" id="IPR036097">
    <property type="entry name" value="HisK_dim/P_sf"/>
</dbReference>
<evidence type="ECO:0000313" key="20">
    <source>
        <dbReference type="Proteomes" id="UP000238220"/>
    </source>
</evidence>
<gene>
    <name evidence="19" type="ORF">C3942_07065</name>
</gene>
<keyword evidence="7" id="KW-0902">Two-component regulatory system</keyword>
<dbReference type="FunFam" id="3.30.450.20:FF:000099">
    <property type="entry name" value="Sensory box sensor histidine kinase"/>
    <property type="match status" value="1"/>
</dbReference>
<proteinExistence type="predicted"/>
<dbReference type="GO" id="GO:0005886">
    <property type="term" value="C:plasma membrane"/>
    <property type="evidence" value="ECO:0007669"/>
    <property type="project" value="UniProtKB-SubCell"/>
</dbReference>
<evidence type="ECO:0000256" key="11">
    <source>
        <dbReference type="SAM" id="Coils"/>
    </source>
</evidence>
<dbReference type="PROSITE" id="PS50839">
    <property type="entry name" value="CHASE"/>
    <property type="match status" value="1"/>
</dbReference>
<dbReference type="InterPro" id="IPR013655">
    <property type="entry name" value="PAS_fold_3"/>
</dbReference>
<dbReference type="CDD" id="cd00156">
    <property type="entry name" value="REC"/>
    <property type="match status" value="1"/>
</dbReference>
<dbReference type="PROSITE" id="PS50110">
    <property type="entry name" value="RESPONSE_REGULATORY"/>
    <property type="match status" value="2"/>
</dbReference>
<evidence type="ECO:0000256" key="9">
    <source>
        <dbReference type="PROSITE-ProRule" id="PRU00110"/>
    </source>
</evidence>
<dbReference type="Pfam" id="PF08448">
    <property type="entry name" value="PAS_4"/>
    <property type="match status" value="2"/>
</dbReference>
<dbReference type="InterPro" id="IPR004358">
    <property type="entry name" value="Sig_transdc_His_kin-like_C"/>
</dbReference>
<feature type="domain" description="PAC" evidence="16">
    <location>
        <begin position="830"/>
        <end position="881"/>
    </location>
</feature>
<evidence type="ECO:0000256" key="6">
    <source>
        <dbReference type="ARBA" id="ARBA00022989"/>
    </source>
</evidence>
<dbReference type="InterPro" id="IPR035965">
    <property type="entry name" value="PAS-like_dom_sf"/>
</dbReference>
<evidence type="ECO:0000313" key="19">
    <source>
        <dbReference type="EMBL" id="PPE74517.1"/>
    </source>
</evidence>
<evidence type="ECO:0000256" key="12">
    <source>
        <dbReference type="SAM" id="Phobius"/>
    </source>
</evidence>
<dbReference type="Gene3D" id="3.40.50.2300">
    <property type="match status" value="2"/>
</dbReference>
<dbReference type="Gene3D" id="1.10.287.130">
    <property type="match status" value="1"/>
</dbReference>
<dbReference type="CDD" id="cd16922">
    <property type="entry name" value="HATPase_EvgS-ArcB-TorS-like"/>
    <property type="match status" value="1"/>
</dbReference>
<keyword evidence="8 12" id="KW-0472">Membrane</keyword>
<dbReference type="Pfam" id="PF13426">
    <property type="entry name" value="PAS_9"/>
    <property type="match status" value="1"/>
</dbReference>
<evidence type="ECO:0000256" key="1">
    <source>
        <dbReference type="ARBA" id="ARBA00000085"/>
    </source>
</evidence>
<dbReference type="InterPro" id="IPR036890">
    <property type="entry name" value="HATPase_C_sf"/>
</dbReference>
<organism evidence="19 20">
    <name type="scientific">Solimonas fluminis</name>
    <dbReference type="NCBI Taxonomy" id="2086571"/>
    <lineage>
        <taxon>Bacteria</taxon>
        <taxon>Pseudomonadati</taxon>
        <taxon>Pseudomonadota</taxon>
        <taxon>Gammaproteobacteria</taxon>
        <taxon>Nevskiales</taxon>
        <taxon>Nevskiaceae</taxon>
        <taxon>Solimonas</taxon>
    </lineage>
</organism>
<dbReference type="InterPro" id="IPR005467">
    <property type="entry name" value="His_kinase_dom"/>
</dbReference>
<dbReference type="RefSeq" id="WP_104229675.1">
    <property type="nucleotide sequence ID" value="NZ_PSNW01000003.1"/>
</dbReference>
<dbReference type="Gene3D" id="3.30.450.20">
    <property type="entry name" value="PAS domain"/>
    <property type="match status" value="4"/>
</dbReference>
<dbReference type="SMART" id="SM00091">
    <property type="entry name" value="PAS"/>
    <property type="match status" value="4"/>
</dbReference>
<feature type="domain" description="PAC" evidence="16">
    <location>
        <begin position="544"/>
        <end position="597"/>
    </location>
</feature>
<dbReference type="InterPro" id="IPR006189">
    <property type="entry name" value="CHASE_dom"/>
</dbReference>
<dbReference type="SMART" id="SM01079">
    <property type="entry name" value="CHASE"/>
    <property type="match status" value="1"/>
</dbReference>
<evidence type="ECO:0000256" key="3">
    <source>
        <dbReference type="ARBA" id="ARBA00012438"/>
    </source>
</evidence>
<feature type="domain" description="Response regulatory" evidence="14">
    <location>
        <begin position="1295"/>
        <end position="1413"/>
    </location>
</feature>
<dbReference type="SUPFAM" id="SSF47384">
    <property type="entry name" value="Homodimeric domain of signal transducing histidine kinase"/>
    <property type="match status" value="1"/>
</dbReference>
<dbReference type="GO" id="GO:0000155">
    <property type="term" value="F:phosphorelay sensor kinase activity"/>
    <property type="evidence" value="ECO:0007669"/>
    <property type="project" value="InterPro"/>
</dbReference>
<dbReference type="GO" id="GO:0005524">
    <property type="term" value="F:ATP binding"/>
    <property type="evidence" value="ECO:0007669"/>
    <property type="project" value="UniProtKB-KW"/>
</dbReference>
<dbReference type="Pfam" id="PF03924">
    <property type="entry name" value="CHASE"/>
    <property type="match status" value="1"/>
</dbReference>
<dbReference type="PROSITE" id="PS50112">
    <property type="entry name" value="PAS"/>
    <property type="match status" value="3"/>
</dbReference>
<dbReference type="InterPro" id="IPR001789">
    <property type="entry name" value="Sig_transdc_resp-reg_receiver"/>
</dbReference>
<feature type="domain" description="HPt" evidence="18">
    <location>
        <begin position="1446"/>
        <end position="1541"/>
    </location>
</feature>
<dbReference type="PANTHER" id="PTHR45339:SF3">
    <property type="entry name" value="HISTIDINE KINASE"/>
    <property type="match status" value="1"/>
</dbReference>
<dbReference type="InterPro" id="IPR000014">
    <property type="entry name" value="PAS"/>
</dbReference>
<dbReference type="Pfam" id="PF08447">
    <property type="entry name" value="PAS_3"/>
    <property type="match status" value="1"/>
</dbReference>
<dbReference type="Gene3D" id="3.30.565.10">
    <property type="entry name" value="Histidine kinase-like ATPase, C-terminal domain"/>
    <property type="match status" value="1"/>
</dbReference>
<accession>A0A2S5THU5</accession>
<feature type="domain" description="PAS" evidence="15">
    <location>
        <begin position="623"/>
        <end position="661"/>
    </location>
</feature>
<dbReference type="Gene3D" id="3.30.450.350">
    <property type="entry name" value="CHASE domain"/>
    <property type="match status" value="1"/>
</dbReference>
<evidence type="ECO:0000259" key="17">
    <source>
        <dbReference type="PROSITE" id="PS50839"/>
    </source>
</evidence>
<feature type="modified residue" description="Phosphohistidine" evidence="9">
    <location>
        <position position="1485"/>
    </location>
</feature>
<dbReference type="SMART" id="SM00448">
    <property type="entry name" value="REC"/>
    <property type="match status" value="2"/>
</dbReference>
<dbReference type="SMART" id="SM00387">
    <property type="entry name" value="HATPase_c"/>
    <property type="match status" value="1"/>
</dbReference>
<dbReference type="CDD" id="cd00082">
    <property type="entry name" value="HisKA"/>
    <property type="match status" value="1"/>
</dbReference>
<dbReference type="SUPFAM" id="SSF52172">
    <property type="entry name" value="CheY-like"/>
    <property type="match status" value="2"/>
</dbReference>
<dbReference type="SUPFAM" id="SSF47226">
    <property type="entry name" value="Histidine-containing phosphotransfer domain, HPT domain"/>
    <property type="match status" value="1"/>
</dbReference>
<dbReference type="SMART" id="SM00388">
    <property type="entry name" value="HisKA"/>
    <property type="match status" value="1"/>
</dbReference>
<keyword evidence="5 12" id="KW-0812">Transmembrane</keyword>
<keyword evidence="20" id="KW-1185">Reference proteome</keyword>
<dbReference type="InterPro" id="IPR003594">
    <property type="entry name" value="HATPase_dom"/>
</dbReference>
<evidence type="ECO:0000259" key="16">
    <source>
        <dbReference type="PROSITE" id="PS50113"/>
    </source>
</evidence>
<evidence type="ECO:0000256" key="10">
    <source>
        <dbReference type="PROSITE-ProRule" id="PRU00169"/>
    </source>
</evidence>
<feature type="domain" description="PAC" evidence="16">
    <location>
        <begin position="705"/>
        <end position="757"/>
    </location>
</feature>
<feature type="transmembrane region" description="Helical" evidence="12">
    <location>
        <begin position="12"/>
        <end position="32"/>
    </location>
</feature>
<dbReference type="CDD" id="cd00130">
    <property type="entry name" value="PAS"/>
    <property type="match status" value="4"/>
</dbReference>
<dbReference type="InterPro" id="IPR011006">
    <property type="entry name" value="CheY-like_superfamily"/>
</dbReference>
<evidence type="ECO:0000256" key="8">
    <source>
        <dbReference type="ARBA" id="ARBA00023136"/>
    </source>
</evidence>
<comment type="caution">
    <text evidence="19">The sequence shown here is derived from an EMBL/GenBank/DDBJ whole genome shotgun (WGS) entry which is preliminary data.</text>
</comment>
<dbReference type="SUPFAM" id="SSF55874">
    <property type="entry name" value="ATPase domain of HSP90 chaperone/DNA topoisomerase II/histidine kinase"/>
    <property type="match status" value="1"/>
</dbReference>
<dbReference type="EMBL" id="PSNW01000003">
    <property type="protein sequence ID" value="PPE74517.1"/>
    <property type="molecule type" value="Genomic_DNA"/>
</dbReference>
<keyword evidence="4 10" id="KW-0597">Phosphoprotein</keyword>
<protein>
    <recommendedName>
        <fullName evidence="3">histidine kinase</fullName>
        <ecNumber evidence="3">2.7.13.3</ecNumber>
    </recommendedName>
</protein>
<feature type="domain" description="PAS" evidence="15">
    <location>
        <begin position="471"/>
        <end position="541"/>
    </location>
</feature>
<feature type="domain" description="PAS" evidence="15">
    <location>
        <begin position="345"/>
        <end position="399"/>
    </location>
</feature>
<feature type="domain" description="CHASE" evidence="17">
    <location>
        <begin position="78"/>
        <end position="245"/>
    </location>
</feature>
<dbReference type="InterPro" id="IPR000700">
    <property type="entry name" value="PAS-assoc_C"/>
</dbReference>
<dbReference type="SMART" id="SM00086">
    <property type="entry name" value="PAC"/>
    <property type="match status" value="4"/>
</dbReference>
<dbReference type="PRINTS" id="PR00344">
    <property type="entry name" value="BCTRLSENSOR"/>
</dbReference>
<dbReference type="Pfam" id="PF02518">
    <property type="entry name" value="HATPase_c"/>
    <property type="match status" value="1"/>
</dbReference>
<evidence type="ECO:0000256" key="5">
    <source>
        <dbReference type="ARBA" id="ARBA00022692"/>
    </source>
</evidence>
<dbReference type="PANTHER" id="PTHR45339">
    <property type="entry name" value="HYBRID SIGNAL TRANSDUCTION HISTIDINE KINASE J"/>
    <property type="match status" value="1"/>
</dbReference>
<evidence type="ECO:0000256" key="7">
    <source>
        <dbReference type="ARBA" id="ARBA00023012"/>
    </source>
</evidence>
<evidence type="ECO:0000259" key="18">
    <source>
        <dbReference type="PROSITE" id="PS50894"/>
    </source>
</evidence>
<sequence length="1626" mass="178627">MTKPGVIRPRTTAVALVAAGGAVVILASVLMVNASSRTRLQDAFDRAEKQFVRQLDDRMRKYEYGVRGARGAAVVANSDGGLTLARFRDYISTRDASREFPGARGFGFIRRVTRDSENAFLEQARAEGRTDFSIRTLGPNSSDRYVIQYIEPEEINRRAVGLDIASDPVRLAAARRAMLSGQATLTGPIPLVQAQSKEANGFLLLLPVYRPGAPLRTEAERFEATIGWSYAPLIIDEILADLVAQDFGLAVSLSDVTPGAEASSFYSTSSATIDAEFIQNTREFDVYGRRWQAVLTSKPSLKQQTSVVPKPLAVLISLTLYLLLVALGILVYRFRLRQRRALADQLALTKGVIDAAPQAILVVDQTGVILEANRQALTLFGYSLDALTGKSVDLLLPENSRDAHVAHRRRYDRLARPMAPNRQLAARHFDGHGFPVEVSLSPLTLGRQELVVASVTDVTERLATLAHLQASESRWRELANSMPQLVWTCQGDGPCDFLSEQWVRYTGVPEAEQLGSGWLEQVHPDDRPQLMERWQAAVESRGIFSVEFRIRRHDGIYRWFDTRAVPLLDPVSGAVVRWFGSNTDIEHRKQAEEALRTLNATLEQQVVARTQELREVLALQGAILSNAGFAIIATEVDGTIKVFNPAAERLLGYAAAEVISKATPAIIHDPGEVAVRAESLSLELGYPVDVGFETFIAKARLGAVDANEWTYVRKDGGRVPVWLSVSALRRDDGELFGFLGMVVDITERRELERTLRERERFLNEVTDSIPGMIGYWDSELHCRFANASYLSWFGRAKEQMIGIHIRDLLGEELFHRNEPLIRGALKGEAQKFERRLKRADGSHGHTWAHYIPDMDGATVKGFYVLVTDITELKKAQEMLEATNRILEQRNREVEAATQAKSLFLANMSHEIRTPMNAVIGMLQLLQRTPMTRLQADYTDKAEAAARAMLALINDILDFSKIEAGKMQVERELFKLDELLRQTGAVLSEMLGAKDVEILFDIDPNVSSSLVGDKLRLQQVLLNLAGNAIKFTERGEVVVGVHERERRGSVSVLDFFITDTGIGIAPEQMGKIFRGFEQAEASTSRRYGGTGLGLAISRRLVALMGGDLRVESTMGKGSRFWFSLEIELADTCPANLTSSNGGVSLRDLRVLLVDDNPMARMVLRGYAESLGWRVEMASNGKEALALLETGSISGIEHDVLLIDWQMPDMSGWEICERIRSRPQPSKAALIIMATAHGRGALGEKLEQAPSLVDAFLVKPITASMILDAVADARARHGTLWAQRAMVVSERRLDGARVLVVEDNTTNQQIAHDLLVSEGATVTIANDGEAGVAAVRNGTPPFDVVLMDIQMPGMDGYEATRRIREYSARGRLPIIAMTANAMPQDREACLAAGMNDHVGKPFHIDELVRVLRLHLRGDGVPGSLPARFQLSPKAEFNFPAAIARLGGKADLFARQAKAFGVNHGSVAPELRASLLAGDKLGAGRILHALKGVAGTLGAEGLADSAAMLELQIKEAGDQAVFNPDLMGLEGALARAVTELQREADRLSPDSKAVVPTRVSDDMLRSNLIELMGLLAQNNTRALALLDLVIPAIEKLDSHAARELRTFADKLDFAGALEACRKIDLGGDE</sequence>
<dbReference type="PROSITE" id="PS50894">
    <property type="entry name" value="HPT"/>
    <property type="match status" value="1"/>
</dbReference>
<dbReference type="InterPro" id="IPR042240">
    <property type="entry name" value="CHASE_sf"/>
</dbReference>
<dbReference type="FunFam" id="3.30.565.10:FF:000010">
    <property type="entry name" value="Sensor histidine kinase RcsC"/>
    <property type="match status" value="1"/>
</dbReference>
<evidence type="ECO:0000259" key="14">
    <source>
        <dbReference type="PROSITE" id="PS50110"/>
    </source>
</evidence>
<dbReference type="EC" id="2.7.13.3" evidence="3"/>
<feature type="transmembrane region" description="Helical" evidence="12">
    <location>
        <begin position="312"/>
        <end position="332"/>
    </location>
</feature>
<comment type="catalytic activity">
    <reaction evidence="1">
        <text>ATP + protein L-histidine = ADP + protein N-phospho-L-histidine.</text>
        <dbReference type="EC" id="2.7.13.3"/>
    </reaction>
</comment>
<dbReference type="Proteomes" id="UP000238220">
    <property type="component" value="Unassembled WGS sequence"/>
</dbReference>
<dbReference type="NCBIfam" id="TIGR00229">
    <property type="entry name" value="sensory_box"/>
    <property type="match status" value="4"/>
</dbReference>
<dbReference type="InterPro" id="IPR001610">
    <property type="entry name" value="PAC"/>
</dbReference>
<feature type="domain" description="Histidine kinase" evidence="13">
    <location>
        <begin position="906"/>
        <end position="1127"/>
    </location>
</feature>
<evidence type="ECO:0000256" key="2">
    <source>
        <dbReference type="ARBA" id="ARBA00004370"/>
    </source>
</evidence>
<evidence type="ECO:0000259" key="13">
    <source>
        <dbReference type="PROSITE" id="PS50109"/>
    </source>
</evidence>
<dbReference type="PROSITE" id="PS50113">
    <property type="entry name" value="PAC"/>
    <property type="match status" value="3"/>
</dbReference>
<keyword evidence="11" id="KW-0175">Coiled coil</keyword>